<dbReference type="SUPFAM" id="SSF54928">
    <property type="entry name" value="RNA-binding domain, RBD"/>
    <property type="match status" value="1"/>
</dbReference>
<protein>
    <recommendedName>
        <fullName evidence="2">RNA-binding protein 48</fullName>
    </recommendedName>
</protein>
<feature type="region of interest" description="Disordered" evidence="8">
    <location>
        <begin position="145"/>
        <end position="177"/>
    </location>
</feature>
<dbReference type="PANTHER" id="PTHR20957">
    <property type="entry name" value="RNA-BINDING PROTEIN 48"/>
    <property type="match status" value="1"/>
</dbReference>
<accession>A0AAV6UXL3</accession>
<comment type="function">
    <text evidence="7">As a component of the minor spliceosome, involved in the splicing of U12-type introns in pre-mRNAs.</text>
</comment>
<dbReference type="FunFam" id="3.30.70.330:FF:000424">
    <property type="entry name" value="RNA-binding protein 48 isoform X4"/>
    <property type="match status" value="1"/>
</dbReference>
<keyword evidence="6" id="KW-0508">mRNA splicing</keyword>
<dbReference type="Proteomes" id="UP000827092">
    <property type="component" value="Unassembled WGS sequence"/>
</dbReference>
<sequence>MDSNYSMQSLSVYPHHIKQNVCGSRARYRDGRKDRAVKVYTVNQESVYLLISNVPAVGGAEDLRAICDQYGMVEDFKPLDGYPTEEFTEVYLVKYDAFPAARVAKKHLDDRSFLGGNLHVCYAPEFEAVHETRLKLQERRKYVAWKTNTGKPGQSTAQTSRSHNNPAPRNKIHQSSQQPVTYVWAGKEYTVNPEPQVTQDSTINKPKQPAIFVPRQLQSSLPSSLPISSSSSVLKSQLYSSQVSESSYQSTMLDVRKRVSKVSVPNVRVSSKRRKRM</sequence>
<evidence type="ECO:0000256" key="4">
    <source>
        <dbReference type="ARBA" id="ARBA00022728"/>
    </source>
</evidence>
<evidence type="ECO:0000256" key="5">
    <source>
        <dbReference type="ARBA" id="ARBA00022884"/>
    </source>
</evidence>
<keyword evidence="10" id="KW-1185">Reference proteome</keyword>
<dbReference type="AlphaFoldDB" id="A0AAV6UXL3"/>
<evidence type="ECO:0000313" key="10">
    <source>
        <dbReference type="Proteomes" id="UP000827092"/>
    </source>
</evidence>
<evidence type="ECO:0000256" key="7">
    <source>
        <dbReference type="ARBA" id="ARBA00035004"/>
    </source>
</evidence>
<evidence type="ECO:0000256" key="1">
    <source>
        <dbReference type="ARBA" id="ARBA00006938"/>
    </source>
</evidence>
<reference evidence="9 10" key="1">
    <citation type="journal article" date="2022" name="Nat. Ecol. Evol.">
        <title>A masculinizing supergene underlies an exaggerated male reproductive morph in a spider.</title>
        <authorList>
            <person name="Hendrickx F."/>
            <person name="De Corte Z."/>
            <person name="Sonet G."/>
            <person name="Van Belleghem S.M."/>
            <person name="Kostlbacher S."/>
            <person name="Vangestel C."/>
        </authorList>
    </citation>
    <scope>NUCLEOTIDE SEQUENCE [LARGE SCALE GENOMIC DNA]</scope>
    <source>
        <strain evidence="9">W744_W776</strain>
    </source>
</reference>
<dbReference type="InterPro" id="IPR034264">
    <property type="entry name" value="RBM48_RRM"/>
</dbReference>
<organism evidence="9 10">
    <name type="scientific">Oedothorax gibbosus</name>
    <dbReference type="NCBI Taxonomy" id="931172"/>
    <lineage>
        <taxon>Eukaryota</taxon>
        <taxon>Metazoa</taxon>
        <taxon>Ecdysozoa</taxon>
        <taxon>Arthropoda</taxon>
        <taxon>Chelicerata</taxon>
        <taxon>Arachnida</taxon>
        <taxon>Araneae</taxon>
        <taxon>Araneomorphae</taxon>
        <taxon>Entelegynae</taxon>
        <taxon>Araneoidea</taxon>
        <taxon>Linyphiidae</taxon>
        <taxon>Erigoninae</taxon>
        <taxon>Oedothorax</taxon>
    </lineage>
</organism>
<dbReference type="InterPro" id="IPR039599">
    <property type="entry name" value="RBM48"/>
</dbReference>
<dbReference type="EMBL" id="JAFNEN010000236">
    <property type="protein sequence ID" value="KAG8188567.1"/>
    <property type="molecule type" value="Genomic_DNA"/>
</dbReference>
<dbReference type="PANTHER" id="PTHR20957:SF0">
    <property type="entry name" value="RNA-BINDING PROTEIN 48"/>
    <property type="match status" value="1"/>
</dbReference>
<evidence type="ECO:0000256" key="8">
    <source>
        <dbReference type="SAM" id="MobiDB-lite"/>
    </source>
</evidence>
<comment type="caution">
    <text evidence="9">The sequence shown here is derived from an EMBL/GenBank/DDBJ whole genome shotgun (WGS) entry which is preliminary data.</text>
</comment>
<keyword evidence="5" id="KW-0694">RNA-binding</keyword>
<dbReference type="GO" id="GO:0006397">
    <property type="term" value="P:mRNA processing"/>
    <property type="evidence" value="ECO:0007669"/>
    <property type="project" value="UniProtKB-KW"/>
</dbReference>
<dbReference type="GO" id="GO:0005654">
    <property type="term" value="C:nucleoplasm"/>
    <property type="evidence" value="ECO:0007669"/>
    <property type="project" value="TreeGrafter"/>
</dbReference>
<feature type="compositionally biased region" description="Polar residues" evidence="8">
    <location>
        <begin position="146"/>
        <end position="177"/>
    </location>
</feature>
<evidence type="ECO:0000256" key="2">
    <source>
        <dbReference type="ARBA" id="ARBA00015189"/>
    </source>
</evidence>
<dbReference type="GO" id="GO:0008380">
    <property type="term" value="P:RNA splicing"/>
    <property type="evidence" value="ECO:0007669"/>
    <property type="project" value="UniProtKB-KW"/>
</dbReference>
<keyword evidence="4" id="KW-0747">Spliceosome</keyword>
<gene>
    <name evidence="9" type="ORF">JTE90_007174</name>
</gene>
<dbReference type="GO" id="GO:0003723">
    <property type="term" value="F:RNA binding"/>
    <property type="evidence" value="ECO:0007669"/>
    <property type="project" value="UniProtKB-KW"/>
</dbReference>
<keyword evidence="3" id="KW-0507">mRNA processing</keyword>
<name>A0AAV6UXL3_9ARAC</name>
<dbReference type="CDD" id="cd12442">
    <property type="entry name" value="RRM_RBM48"/>
    <property type="match status" value="1"/>
</dbReference>
<evidence type="ECO:0000256" key="3">
    <source>
        <dbReference type="ARBA" id="ARBA00022664"/>
    </source>
</evidence>
<comment type="similarity">
    <text evidence="1">Belongs to the RBM48 family.</text>
</comment>
<evidence type="ECO:0000256" key="6">
    <source>
        <dbReference type="ARBA" id="ARBA00023187"/>
    </source>
</evidence>
<evidence type="ECO:0000313" key="9">
    <source>
        <dbReference type="EMBL" id="KAG8188567.1"/>
    </source>
</evidence>
<proteinExistence type="inferred from homology"/>
<dbReference type="GO" id="GO:0005681">
    <property type="term" value="C:spliceosomal complex"/>
    <property type="evidence" value="ECO:0007669"/>
    <property type="project" value="UniProtKB-KW"/>
</dbReference>
<dbReference type="InterPro" id="IPR035979">
    <property type="entry name" value="RBD_domain_sf"/>
</dbReference>